<dbReference type="EMBL" id="LCOQ01000008">
    <property type="protein sequence ID" value="KKU80834.1"/>
    <property type="molecule type" value="Genomic_DNA"/>
</dbReference>
<feature type="region of interest" description="Disordered" evidence="1">
    <location>
        <begin position="1"/>
        <end position="21"/>
    </location>
</feature>
<dbReference type="AlphaFoldDB" id="A0A0G1TGD0"/>
<protein>
    <submittedName>
        <fullName evidence="3">Uncharacterized protein</fullName>
    </submittedName>
</protein>
<gene>
    <name evidence="3" type="ORF">UY08_C0008G0001</name>
</gene>
<organism evidence="3 4">
    <name type="scientific">Candidatus Gottesmanbacteria bacterium GW2011_GWA1_47_8</name>
    <dbReference type="NCBI Taxonomy" id="1618438"/>
    <lineage>
        <taxon>Bacteria</taxon>
        <taxon>Candidatus Gottesmaniibacteriota</taxon>
    </lineage>
</organism>
<keyword evidence="2" id="KW-0472">Membrane</keyword>
<dbReference type="Proteomes" id="UP000034212">
    <property type="component" value="Unassembled WGS sequence"/>
</dbReference>
<proteinExistence type="predicted"/>
<evidence type="ECO:0000256" key="1">
    <source>
        <dbReference type="SAM" id="MobiDB-lite"/>
    </source>
</evidence>
<keyword evidence="2" id="KW-1133">Transmembrane helix</keyword>
<evidence type="ECO:0000256" key="2">
    <source>
        <dbReference type="SAM" id="Phobius"/>
    </source>
</evidence>
<evidence type="ECO:0000313" key="4">
    <source>
        <dbReference type="Proteomes" id="UP000034212"/>
    </source>
</evidence>
<name>A0A0G1TGD0_9BACT</name>
<feature type="transmembrane region" description="Helical" evidence="2">
    <location>
        <begin position="52"/>
        <end position="71"/>
    </location>
</feature>
<evidence type="ECO:0000313" key="3">
    <source>
        <dbReference type="EMBL" id="KKU80834.1"/>
    </source>
</evidence>
<comment type="caution">
    <text evidence="3">The sequence shown here is derived from an EMBL/GenBank/DDBJ whole genome shotgun (WGS) entry which is preliminary data.</text>
</comment>
<sequence length="114" mass="12315">MDFRKKNGASATSGSTPKKAPKAIVIKRAVSGRAVEAMKNPAPRLTRTSRAMIVRVLVVILPCSLISRFRWGFQWGTRSNTKWLAKASGRESAGFPTFAAMAAPTTAWGSSIMC</sequence>
<keyword evidence="2" id="KW-0812">Transmembrane</keyword>
<accession>A0A0G1TGD0</accession>
<reference evidence="3 4" key="1">
    <citation type="journal article" date="2015" name="Nature">
        <title>rRNA introns, odd ribosomes, and small enigmatic genomes across a large radiation of phyla.</title>
        <authorList>
            <person name="Brown C.T."/>
            <person name="Hug L.A."/>
            <person name="Thomas B.C."/>
            <person name="Sharon I."/>
            <person name="Castelle C.J."/>
            <person name="Singh A."/>
            <person name="Wilkins M.J."/>
            <person name="Williams K.H."/>
            <person name="Banfield J.F."/>
        </authorList>
    </citation>
    <scope>NUCLEOTIDE SEQUENCE [LARGE SCALE GENOMIC DNA]</scope>
</reference>